<reference evidence="2 3" key="1">
    <citation type="submission" date="2017-09" db="EMBL/GenBank/DDBJ databases">
        <title>Depth-based differentiation of microbial function through sediment-hosted aquifers and enrichment of novel symbionts in the deep terrestrial subsurface.</title>
        <authorList>
            <person name="Probst A.J."/>
            <person name="Ladd B."/>
            <person name="Jarett J.K."/>
            <person name="Geller-Mcgrath D.E."/>
            <person name="Sieber C.M."/>
            <person name="Emerson J.B."/>
            <person name="Anantharaman K."/>
            <person name="Thomas B.C."/>
            <person name="Malmstrom R."/>
            <person name="Stieglmeier M."/>
            <person name="Klingl A."/>
            <person name="Woyke T."/>
            <person name="Ryan C.M."/>
            <person name="Banfield J.F."/>
        </authorList>
    </citation>
    <scope>NUCLEOTIDE SEQUENCE [LARGE SCALE GENOMIC DNA]</scope>
    <source>
        <strain evidence="2">CG10_big_fil_rev_8_21_14_0_10_42_12</strain>
    </source>
</reference>
<dbReference type="AlphaFoldDB" id="A0A2H0QY91"/>
<protein>
    <submittedName>
        <fullName evidence="2">Uncharacterized protein</fullName>
    </submittedName>
</protein>
<dbReference type="EMBL" id="PCXL01000008">
    <property type="protein sequence ID" value="PIR38774.1"/>
    <property type="molecule type" value="Genomic_DNA"/>
</dbReference>
<evidence type="ECO:0000313" key="3">
    <source>
        <dbReference type="Proteomes" id="UP000231333"/>
    </source>
</evidence>
<accession>A0A2H0QY91</accession>
<gene>
    <name evidence="2" type="ORF">COV34_00445</name>
</gene>
<name>A0A2H0QY91_9BACT</name>
<dbReference type="Proteomes" id="UP000231333">
    <property type="component" value="Unassembled WGS sequence"/>
</dbReference>
<sequence length="124" mass="14372">MATGGLMYISGYPQDRWVPVVGQEFVAEAIDSFQGPQNKNPRCNEHIERNRRFFIRCDVFKMMDPVTHKTTHVSVVVRVFLSRKEAEDVQNSLWTYIRNIDASKTTHPRTNQTDRPTLGRSSFL</sequence>
<feature type="region of interest" description="Disordered" evidence="1">
    <location>
        <begin position="105"/>
        <end position="124"/>
    </location>
</feature>
<comment type="caution">
    <text evidence="2">The sequence shown here is derived from an EMBL/GenBank/DDBJ whole genome shotgun (WGS) entry which is preliminary data.</text>
</comment>
<evidence type="ECO:0000313" key="2">
    <source>
        <dbReference type="EMBL" id="PIR38774.1"/>
    </source>
</evidence>
<evidence type="ECO:0000256" key="1">
    <source>
        <dbReference type="SAM" id="MobiDB-lite"/>
    </source>
</evidence>
<organism evidence="2 3">
    <name type="scientific">Candidatus Zambryskibacteria bacterium CG10_big_fil_rev_8_21_14_0_10_42_12</name>
    <dbReference type="NCBI Taxonomy" id="1975115"/>
    <lineage>
        <taxon>Bacteria</taxon>
        <taxon>Candidatus Zambryskiibacteriota</taxon>
    </lineage>
</organism>
<proteinExistence type="predicted"/>